<dbReference type="SUPFAM" id="SSF52172">
    <property type="entry name" value="CheY-like"/>
    <property type="match status" value="1"/>
</dbReference>
<dbReference type="GO" id="GO:0000976">
    <property type="term" value="F:transcription cis-regulatory region binding"/>
    <property type="evidence" value="ECO:0007669"/>
    <property type="project" value="TreeGrafter"/>
</dbReference>
<keyword evidence="4" id="KW-0963">Cytoplasm</keyword>
<keyword evidence="5" id="KW-0678">Repressor</keyword>
<dbReference type="GO" id="GO:0051606">
    <property type="term" value="P:detection of stimulus"/>
    <property type="evidence" value="ECO:0007669"/>
    <property type="project" value="InterPro"/>
</dbReference>
<keyword evidence="8" id="KW-0749">Sporulation</keyword>
<gene>
    <name evidence="17" type="ORF">SAMN02745138_00151</name>
</gene>
<dbReference type="InterPro" id="IPR012052">
    <property type="entry name" value="Spore_0_A"/>
</dbReference>
<feature type="domain" description="Response regulatory" evidence="16">
    <location>
        <begin position="64"/>
        <end position="182"/>
    </location>
</feature>
<evidence type="ECO:0000256" key="9">
    <source>
        <dbReference type="ARBA" id="ARBA00023012"/>
    </source>
</evidence>
<dbReference type="PROSITE" id="PS50110">
    <property type="entry name" value="RESPONSE_REGULATORY"/>
    <property type="match status" value="1"/>
</dbReference>
<comment type="function">
    <text evidence="14">May play the central regulatory role in sporulation. It may be an element of the effector pathway responsible for the activation of sporulation genes in response to nutritional stress. Spo0A may act in concert with spo0H (a sigma factor) to control the expression of some genes that are critical to the sporulation process.</text>
</comment>
<keyword evidence="18" id="KW-1185">Reference proteome</keyword>
<dbReference type="SUPFAM" id="SSF46894">
    <property type="entry name" value="C-terminal effector domain of the bipartite response regulators"/>
    <property type="match status" value="1"/>
</dbReference>
<keyword evidence="10" id="KW-0805">Transcription regulation</keyword>
<name>A0A1M6KG16_9FIRM</name>
<feature type="modified residue" description="4-aspartylphosphate" evidence="15">
    <location>
        <position position="115"/>
    </location>
</feature>
<dbReference type="GO" id="GO:0005829">
    <property type="term" value="C:cytosol"/>
    <property type="evidence" value="ECO:0007669"/>
    <property type="project" value="TreeGrafter"/>
</dbReference>
<keyword evidence="6 15" id="KW-0597">Phosphoprotein</keyword>
<dbReference type="GO" id="GO:0030435">
    <property type="term" value="P:sporulation resulting in formation of a cellular spore"/>
    <property type="evidence" value="ECO:0007669"/>
    <property type="project" value="UniProtKB-KW"/>
</dbReference>
<dbReference type="AlphaFoldDB" id="A0A1M6KG16"/>
<dbReference type="InterPro" id="IPR039420">
    <property type="entry name" value="WalR-like"/>
</dbReference>
<dbReference type="PANTHER" id="PTHR48111:SF1">
    <property type="entry name" value="TWO-COMPONENT RESPONSE REGULATOR ORR33"/>
    <property type="match status" value="1"/>
</dbReference>
<keyword evidence="7" id="KW-0106">Calcium</keyword>
<dbReference type="NCBIfam" id="TIGR02875">
    <property type="entry name" value="spore_0_A"/>
    <property type="match status" value="1"/>
</dbReference>
<keyword evidence="11" id="KW-0238">DNA-binding</keyword>
<dbReference type="SMART" id="SM00448">
    <property type="entry name" value="REC"/>
    <property type="match status" value="1"/>
</dbReference>
<keyword evidence="13" id="KW-0804">Transcription</keyword>
<dbReference type="EMBL" id="FRAH01000003">
    <property type="protein sequence ID" value="SHJ57850.1"/>
    <property type="molecule type" value="Genomic_DNA"/>
</dbReference>
<dbReference type="GO" id="GO:0042173">
    <property type="term" value="P:regulation of sporulation resulting in formation of a cellular spore"/>
    <property type="evidence" value="ECO:0007669"/>
    <property type="project" value="InterPro"/>
</dbReference>
<dbReference type="InterPro" id="IPR001789">
    <property type="entry name" value="Sig_transdc_resp-reg_receiver"/>
</dbReference>
<dbReference type="InterPro" id="IPR011006">
    <property type="entry name" value="CheY-like_superfamily"/>
</dbReference>
<evidence type="ECO:0000256" key="2">
    <source>
        <dbReference type="ARBA" id="ARBA00004496"/>
    </source>
</evidence>
<accession>A0A1M6KG16</accession>
<dbReference type="Pfam" id="PF00072">
    <property type="entry name" value="Response_reg"/>
    <property type="match status" value="1"/>
</dbReference>
<comment type="subcellular location">
    <subcellularLocation>
        <location evidence="2">Cytoplasm</location>
    </subcellularLocation>
</comment>
<dbReference type="Pfam" id="PF08769">
    <property type="entry name" value="Spo0A_C"/>
    <property type="match status" value="1"/>
</dbReference>
<evidence type="ECO:0000313" key="17">
    <source>
        <dbReference type="EMBL" id="SHJ57850.1"/>
    </source>
</evidence>
<dbReference type="InterPro" id="IPR014879">
    <property type="entry name" value="Spo0A_C"/>
</dbReference>
<dbReference type="Gene3D" id="1.10.10.10">
    <property type="entry name" value="Winged helix-like DNA-binding domain superfamily/Winged helix DNA-binding domain"/>
    <property type="match status" value="1"/>
</dbReference>
<proteinExistence type="predicted"/>
<dbReference type="GO" id="GO:0000156">
    <property type="term" value="F:phosphorelay response regulator activity"/>
    <property type="evidence" value="ECO:0007669"/>
    <property type="project" value="TreeGrafter"/>
</dbReference>
<evidence type="ECO:0000256" key="6">
    <source>
        <dbReference type="ARBA" id="ARBA00022553"/>
    </source>
</evidence>
<evidence type="ECO:0000256" key="12">
    <source>
        <dbReference type="ARBA" id="ARBA00023159"/>
    </source>
</evidence>
<dbReference type="GO" id="GO:0005509">
    <property type="term" value="F:calcium ion binding"/>
    <property type="evidence" value="ECO:0007669"/>
    <property type="project" value="InterPro"/>
</dbReference>
<evidence type="ECO:0000256" key="7">
    <source>
        <dbReference type="ARBA" id="ARBA00022837"/>
    </source>
</evidence>
<evidence type="ECO:0000256" key="14">
    <source>
        <dbReference type="ARBA" id="ARBA00024867"/>
    </source>
</evidence>
<reference evidence="17 18" key="1">
    <citation type="submission" date="2016-11" db="EMBL/GenBank/DDBJ databases">
        <authorList>
            <person name="Jaros S."/>
            <person name="Januszkiewicz K."/>
            <person name="Wedrychowicz H."/>
        </authorList>
    </citation>
    <scope>NUCLEOTIDE SEQUENCE [LARGE SCALE GENOMIC DNA]</scope>
    <source>
        <strain evidence="17 18">DSM 14214</strain>
    </source>
</reference>
<comment type="cofactor">
    <cofactor evidence="1">
        <name>Ca(2+)</name>
        <dbReference type="ChEBI" id="CHEBI:29108"/>
    </cofactor>
</comment>
<dbReference type="Proteomes" id="UP000183975">
    <property type="component" value="Unassembled WGS sequence"/>
</dbReference>
<evidence type="ECO:0000256" key="10">
    <source>
        <dbReference type="ARBA" id="ARBA00023015"/>
    </source>
</evidence>
<evidence type="ECO:0000256" key="11">
    <source>
        <dbReference type="ARBA" id="ARBA00023125"/>
    </source>
</evidence>
<evidence type="ECO:0000313" key="18">
    <source>
        <dbReference type="Proteomes" id="UP000183975"/>
    </source>
</evidence>
<dbReference type="GO" id="GO:0032993">
    <property type="term" value="C:protein-DNA complex"/>
    <property type="evidence" value="ECO:0007669"/>
    <property type="project" value="TreeGrafter"/>
</dbReference>
<organism evidence="17 18">
    <name type="scientific">Anaerotignum lactatifermentans DSM 14214</name>
    <dbReference type="NCBI Taxonomy" id="1121323"/>
    <lineage>
        <taxon>Bacteria</taxon>
        <taxon>Bacillati</taxon>
        <taxon>Bacillota</taxon>
        <taxon>Clostridia</taxon>
        <taxon>Lachnospirales</taxon>
        <taxon>Anaerotignaceae</taxon>
        <taxon>Anaerotignum</taxon>
    </lineage>
</organism>
<evidence type="ECO:0000256" key="4">
    <source>
        <dbReference type="ARBA" id="ARBA00022490"/>
    </source>
</evidence>
<keyword evidence="12" id="KW-0010">Activator</keyword>
<keyword evidence="9" id="KW-0902">Two-component regulatory system</keyword>
<evidence type="ECO:0000259" key="16">
    <source>
        <dbReference type="PROSITE" id="PS50110"/>
    </source>
</evidence>
<protein>
    <recommendedName>
        <fullName evidence="3">Stage 0 sporulation protein A homolog</fullName>
    </recommendedName>
</protein>
<sequence>MCFVAKIEEKAEKMAVFPSGFVCRNRIVTACILYYNQPKSKNVCHIHAANYKAEGLILSQMKIKVLLADDNKDFCDIVVNYLQKQEDMQVVAVAMDGIDAMNKIREYRPDVAVIDGIMPRLDGIGVLERLQKNPDMHQPITIILSALSQDKVVQRAMELGVGYYMMKPFDLEALSQRIRQLMQEQPAVKPAGSVFAAAAPAAQGTVDLETRVTNILHEIGVPAHIRGYHYMREAIMMSVNDMDVLNYITKELYPSIAKKCNTTPSRVERAIRHAIEVAWNRGKVEVIHELFGYTVNNHKGKPTNSEFIALIADRLRLEQKAG</sequence>
<evidence type="ECO:0000256" key="3">
    <source>
        <dbReference type="ARBA" id="ARBA00018672"/>
    </source>
</evidence>
<evidence type="ECO:0000256" key="5">
    <source>
        <dbReference type="ARBA" id="ARBA00022491"/>
    </source>
</evidence>
<dbReference type="PANTHER" id="PTHR48111">
    <property type="entry name" value="REGULATOR OF RPOS"/>
    <property type="match status" value="1"/>
</dbReference>
<dbReference type="InterPro" id="IPR016032">
    <property type="entry name" value="Sig_transdc_resp-reg_C-effctor"/>
</dbReference>
<evidence type="ECO:0000256" key="1">
    <source>
        <dbReference type="ARBA" id="ARBA00001913"/>
    </source>
</evidence>
<dbReference type="InterPro" id="IPR036388">
    <property type="entry name" value="WH-like_DNA-bd_sf"/>
</dbReference>
<dbReference type="GO" id="GO:0003700">
    <property type="term" value="F:DNA-binding transcription factor activity"/>
    <property type="evidence" value="ECO:0007669"/>
    <property type="project" value="InterPro"/>
</dbReference>
<evidence type="ECO:0000256" key="8">
    <source>
        <dbReference type="ARBA" id="ARBA00022969"/>
    </source>
</evidence>
<dbReference type="Gene3D" id="3.40.50.2300">
    <property type="match status" value="1"/>
</dbReference>
<evidence type="ECO:0000256" key="13">
    <source>
        <dbReference type="ARBA" id="ARBA00023163"/>
    </source>
</evidence>
<evidence type="ECO:0000256" key="15">
    <source>
        <dbReference type="PROSITE-ProRule" id="PRU00169"/>
    </source>
</evidence>